<dbReference type="AlphaFoldDB" id="A0A182E2N5"/>
<sequence>MMSLVGRLDLQPKEIKYLKSSEEGKLLTRGTKEHINSPNKQNLRLKLRLEARRRMWKHKLESLPSDEDIELFCINLRNNAVYSRSVGDRLVDYYKYKQVTDLAPKALQDFLSTQVFMDLLQISNTKDEGHVAVDSIIDYLLTKKDKLSKLIHLHYYDSSGKGYLSMEDLQDFVREEVLPHISSLANLN</sequence>
<dbReference type="EMBL" id="UYRW01000335">
    <property type="protein sequence ID" value="VDK65865.1"/>
    <property type="molecule type" value="Genomic_DNA"/>
</dbReference>
<dbReference type="GO" id="GO:0035303">
    <property type="term" value="P:regulation of dephosphorylation"/>
    <property type="evidence" value="ECO:0007669"/>
    <property type="project" value="InterPro"/>
</dbReference>
<dbReference type="PANTHER" id="PTHR12085:SF3">
    <property type="entry name" value="SERINE_THREONINE-PROTEIN PHOSPHATASE 2A REGULATORY SUBUNIT B'' SUBUNIT GAMMA"/>
    <property type="match status" value="1"/>
</dbReference>
<dbReference type="GO" id="GO:0030865">
    <property type="term" value="P:cortical cytoskeleton organization"/>
    <property type="evidence" value="ECO:0007669"/>
    <property type="project" value="TreeGrafter"/>
</dbReference>
<evidence type="ECO:0000313" key="3">
    <source>
        <dbReference type="EMBL" id="VDK65865.1"/>
    </source>
</evidence>
<dbReference type="GO" id="GO:0000226">
    <property type="term" value="P:microtubule cytoskeleton organization"/>
    <property type="evidence" value="ECO:0007669"/>
    <property type="project" value="TreeGrafter"/>
</dbReference>
<comment type="subcellular location">
    <subcellularLocation>
        <location evidence="1">Cytoplasm</location>
    </subcellularLocation>
</comment>
<reference evidence="3 4" key="2">
    <citation type="submission" date="2018-08" db="EMBL/GenBank/DDBJ databases">
        <authorList>
            <person name="Laetsch R D."/>
            <person name="Stevens L."/>
            <person name="Kumar S."/>
            <person name="Blaxter L. M."/>
        </authorList>
    </citation>
    <scope>NUCLEOTIDE SEQUENCE [LARGE SCALE GENOMIC DNA]</scope>
</reference>
<proteinExistence type="predicted"/>
<evidence type="ECO:0000256" key="1">
    <source>
        <dbReference type="ARBA" id="ARBA00004496"/>
    </source>
</evidence>
<gene>
    <name evidence="3" type="ORF">NOO_LOCUS2236</name>
</gene>
<accession>A0A182E2N5</accession>
<dbReference type="STRING" id="42157.A0A182E2N5"/>
<dbReference type="GO" id="GO:0005819">
    <property type="term" value="C:spindle"/>
    <property type="evidence" value="ECO:0007669"/>
    <property type="project" value="TreeGrafter"/>
</dbReference>
<keyword evidence="2" id="KW-0963">Cytoplasm</keyword>
<protein>
    <submittedName>
        <fullName evidence="5">EF-hand domain-containing protein</fullName>
    </submittedName>
</protein>
<evidence type="ECO:0000313" key="5">
    <source>
        <dbReference type="WBParaSite" id="nOo.2.0.1.t02236-RA"/>
    </source>
</evidence>
<dbReference type="PANTHER" id="PTHR12085">
    <property type="entry name" value="SERINE/THREONINE-PROTEIN PHOSPHATASE 2A REGULATORY SUBUNIT B'' SUBUNIT GAMMA"/>
    <property type="match status" value="1"/>
</dbReference>
<keyword evidence="4" id="KW-1185">Reference proteome</keyword>
<dbReference type="WBParaSite" id="nOo.2.0.1.t02236-RA">
    <property type="protein sequence ID" value="nOo.2.0.1.t02236-RA"/>
    <property type="gene ID" value="nOo.2.0.1.g02236"/>
</dbReference>
<dbReference type="Proteomes" id="UP000271087">
    <property type="component" value="Unassembled WGS sequence"/>
</dbReference>
<name>A0A182E2N5_ONCOC</name>
<evidence type="ECO:0000313" key="4">
    <source>
        <dbReference type="Proteomes" id="UP000271087"/>
    </source>
</evidence>
<evidence type="ECO:0000256" key="2">
    <source>
        <dbReference type="ARBA" id="ARBA00022490"/>
    </source>
</evidence>
<dbReference type="InterPro" id="IPR039865">
    <property type="entry name" value="PPP2R3C"/>
</dbReference>
<dbReference type="GO" id="GO:0005737">
    <property type="term" value="C:cytoplasm"/>
    <property type="evidence" value="ECO:0007669"/>
    <property type="project" value="UniProtKB-SubCell"/>
</dbReference>
<organism evidence="5">
    <name type="scientific">Onchocerca ochengi</name>
    <name type="common">Filarial nematode worm</name>
    <dbReference type="NCBI Taxonomy" id="42157"/>
    <lineage>
        <taxon>Eukaryota</taxon>
        <taxon>Metazoa</taxon>
        <taxon>Ecdysozoa</taxon>
        <taxon>Nematoda</taxon>
        <taxon>Chromadorea</taxon>
        <taxon>Rhabditida</taxon>
        <taxon>Spirurina</taxon>
        <taxon>Spiruromorpha</taxon>
        <taxon>Filarioidea</taxon>
        <taxon>Onchocercidae</taxon>
        <taxon>Onchocerca</taxon>
    </lineage>
</organism>
<reference evidence="5" key="1">
    <citation type="submission" date="2016-06" db="UniProtKB">
        <authorList>
            <consortium name="WormBaseParasite"/>
        </authorList>
    </citation>
    <scope>IDENTIFICATION</scope>
</reference>